<evidence type="ECO:0000256" key="1">
    <source>
        <dbReference type="SAM" id="MobiDB-lite"/>
    </source>
</evidence>
<proteinExistence type="predicted"/>
<dbReference type="EMBL" id="BGZK01000049">
    <property type="protein sequence ID" value="GBP12062.1"/>
    <property type="molecule type" value="Genomic_DNA"/>
</dbReference>
<evidence type="ECO:0000313" key="2">
    <source>
        <dbReference type="EMBL" id="GBP12062.1"/>
    </source>
</evidence>
<feature type="region of interest" description="Disordered" evidence="1">
    <location>
        <begin position="1"/>
        <end position="26"/>
    </location>
</feature>
<dbReference type="AlphaFoldDB" id="A0A4C1TC66"/>
<comment type="caution">
    <text evidence="2">The sequence shown here is derived from an EMBL/GenBank/DDBJ whole genome shotgun (WGS) entry which is preliminary data.</text>
</comment>
<name>A0A4C1TC66_EUMVA</name>
<dbReference type="Proteomes" id="UP000299102">
    <property type="component" value="Unassembled WGS sequence"/>
</dbReference>
<organism evidence="2 3">
    <name type="scientific">Eumeta variegata</name>
    <name type="common">Bagworm moth</name>
    <name type="synonym">Eumeta japonica</name>
    <dbReference type="NCBI Taxonomy" id="151549"/>
    <lineage>
        <taxon>Eukaryota</taxon>
        <taxon>Metazoa</taxon>
        <taxon>Ecdysozoa</taxon>
        <taxon>Arthropoda</taxon>
        <taxon>Hexapoda</taxon>
        <taxon>Insecta</taxon>
        <taxon>Pterygota</taxon>
        <taxon>Neoptera</taxon>
        <taxon>Endopterygota</taxon>
        <taxon>Lepidoptera</taxon>
        <taxon>Glossata</taxon>
        <taxon>Ditrysia</taxon>
        <taxon>Tineoidea</taxon>
        <taxon>Psychidae</taxon>
        <taxon>Oiketicinae</taxon>
        <taxon>Eumeta</taxon>
    </lineage>
</organism>
<accession>A0A4C1TC66</accession>
<evidence type="ECO:0000313" key="3">
    <source>
        <dbReference type="Proteomes" id="UP000299102"/>
    </source>
</evidence>
<gene>
    <name evidence="2" type="ORF">EVAR_5894_1</name>
</gene>
<protein>
    <submittedName>
        <fullName evidence="2">Uncharacterized protein</fullName>
    </submittedName>
</protein>
<sequence>MKRGGIAISSAEVSRGARGRRAPGKYSLTSPREYEWRRKKKLITSHRQIFAARHFKWSFVRPVIRLLWPERAPERGLRRAVGSV</sequence>
<reference evidence="2 3" key="1">
    <citation type="journal article" date="2019" name="Commun. Biol.">
        <title>The bagworm genome reveals a unique fibroin gene that provides high tensile strength.</title>
        <authorList>
            <person name="Kono N."/>
            <person name="Nakamura H."/>
            <person name="Ohtoshi R."/>
            <person name="Tomita M."/>
            <person name="Numata K."/>
            <person name="Arakawa K."/>
        </authorList>
    </citation>
    <scope>NUCLEOTIDE SEQUENCE [LARGE SCALE GENOMIC DNA]</scope>
</reference>
<keyword evidence="3" id="KW-1185">Reference proteome</keyword>